<dbReference type="PANTHER" id="PTHR33103:SF45">
    <property type="entry name" value="OS01G0154600 PROTEIN"/>
    <property type="match status" value="1"/>
</dbReference>
<dbReference type="RefSeq" id="XP_020153227.1">
    <property type="nucleotide sequence ID" value="XM_020297638.2"/>
</dbReference>
<dbReference type="AlphaFoldDB" id="A0A453EC04"/>
<reference evidence="2" key="2">
    <citation type="journal article" date="2017" name="Nat. Plants">
        <title>The Aegilops tauschii genome reveals multiple impacts of transposons.</title>
        <authorList>
            <person name="Zhao G."/>
            <person name="Zou C."/>
            <person name="Li K."/>
            <person name="Wang K."/>
            <person name="Li T."/>
            <person name="Gao L."/>
            <person name="Zhang X."/>
            <person name="Wang H."/>
            <person name="Yang Z."/>
            <person name="Liu X."/>
            <person name="Jiang W."/>
            <person name="Mao L."/>
            <person name="Kong X."/>
            <person name="Jiao Y."/>
            <person name="Jia J."/>
        </authorList>
    </citation>
    <scope>NUCLEOTIDE SEQUENCE [LARGE SCALE GENOMIC DNA]</scope>
    <source>
        <strain evidence="2">cv. AL8/78</strain>
    </source>
</reference>
<name>A0A453EC04_AEGTS</name>
<evidence type="ECO:0000313" key="1">
    <source>
        <dbReference type="EnsemblPlants" id="AET3Gv20288500.1"/>
    </source>
</evidence>
<proteinExistence type="predicted"/>
<evidence type="ECO:0008006" key="3">
    <source>
        <dbReference type="Google" id="ProtNLM"/>
    </source>
</evidence>
<keyword evidence="2" id="KW-1185">Reference proteome</keyword>
<dbReference type="Proteomes" id="UP000015105">
    <property type="component" value="Chromosome 3D"/>
</dbReference>
<organism evidence="1 2">
    <name type="scientific">Aegilops tauschii subsp. strangulata</name>
    <name type="common">Goatgrass</name>
    <dbReference type="NCBI Taxonomy" id="200361"/>
    <lineage>
        <taxon>Eukaryota</taxon>
        <taxon>Viridiplantae</taxon>
        <taxon>Streptophyta</taxon>
        <taxon>Embryophyta</taxon>
        <taxon>Tracheophyta</taxon>
        <taxon>Spermatophyta</taxon>
        <taxon>Magnoliopsida</taxon>
        <taxon>Liliopsida</taxon>
        <taxon>Poales</taxon>
        <taxon>Poaceae</taxon>
        <taxon>BOP clade</taxon>
        <taxon>Pooideae</taxon>
        <taxon>Triticodae</taxon>
        <taxon>Triticeae</taxon>
        <taxon>Triticinae</taxon>
        <taxon>Aegilops</taxon>
    </lineage>
</organism>
<dbReference type="GeneID" id="109738540"/>
<dbReference type="Pfam" id="PF05056">
    <property type="entry name" value="DUF674"/>
    <property type="match status" value="2"/>
</dbReference>
<dbReference type="OrthoDB" id="635465at2759"/>
<evidence type="ECO:0000313" key="2">
    <source>
        <dbReference type="Proteomes" id="UP000015105"/>
    </source>
</evidence>
<dbReference type="InterPro" id="IPR007750">
    <property type="entry name" value="DUF674"/>
</dbReference>
<sequence>MATSNELSMKLLIEGKSQKVCFAEAGSEFVEFLTGLLSLPLGTVTTLLTKERMSGSIGNVLGSMEKLDASYKSSELPLSPAVAPAALSRLQQLLGVQLGNANNNNTDGVTYLYTCEGKKQAPPGYLAFQGRTMDPTLCAIPPSTFLADSGTDVCSKFFSAASGGVCPSCSRPMNTCGGHILVEAKGSAATTTPLQPTYTVGDDLSVAPASNVVSGITLLARCGVKDLSTLQERTVKVGKEEALGILAASLTSKTMLTDVFLPKKNARCKREAPEEVIHI</sequence>
<dbReference type="OMA" id="TIWAIPP"/>
<protein>
    <recommendedName>
        <fullName evidence="3">DUF674 domain-containing protein</fullName>
    </recommendedName>
</protein>
<dbReference type="KEGG" id="ats:109738540"/>
<reference evidence="1" key="3">
    <citation type="journal article" date="2017" name="Nature">
        <title>Genome sequence of the progenitor of the wheat D genome Aegilops tauschii.</title>
        <authorList>
            <person name="Luo M.C."/>
            <person name="Gu Y.Q."/>
            <person name="Puiu D."/>
            <person name="Wang H."/>
            <person name="Twardziok S.O."/>
            <person name="Deal K.R."/>
            <person name="Huo N."/>
            <person name="Zhu T."/>
            <person name="Wang L."/>
            <person name="Wang Y."/>
            <person name="McGuire P.E."/>
            <person name="Liu S."/>
            <person name="Long H."/>
            <person name="Ramasamy R.K."/>
            <person name="Rodriguez J.C."/>
            <person name="Van S.L."/>
            <person name="Yuan L."/>
            <person name="Wang Z."/>
            <person name="Xia Z."/>
            <person name="Xiao L."/>
            <person name="Anderson O.D."/>
            <person name="Ouyang S."/>
            <person name="Liang Y."/>
            <person name="Zimin A.V."/>
            <person name="Pertea G."/>
            <person name="Qi P."/>
            <person name="Bennetzen J.L."/>
            <person name="Dai X."/>
            <person name="Dawson M.W."/>
            <person name="Muller H.G."/>
            <person name="Kugler K."/>
            <person name="Rivarola-Duarte L."/>
            <person name="Spannagl M."/>
            <person name="Mayer K.F.X."/>
            <person name="Lu F.H."/>
            <person name="Bevan M.W."/>
            <person name="Leroy P."/>
            <person name="Li P."/>
            <person name="You F.M."/>
            <person name="Sun Q."/>
            <person name="Liu Z."/>
            <person name="Lyons E."/>
            <person name="Wicker T."/>
            <person name="Salzberg S.L."/>
            <person name="Devos K.M."/>
            <person name="Dvorak J."/>
        </authorList>
    </citation>
    <scope>NUCLEOTIDE SEQUENCE [LARGE SCALE GENOMIC DNA]</scope>
    <source>
        <strain evidence="1">cv. AL8/78</strain>
    </source>
</reference>
<dbReference type="PANTHER" id="PTHR33103">
    <property type="entry name" value="OS01G0153900 PROTEIN"/>
    <property type="match status" value="1"/>
</dbReference>
<reference evidence="1" key="4">
    <citation type="submission" date="2019-03" db="UniProtKB">
        <authorList>
            <consortium name="EnsemblPlants"/>
        </authorList>
    </citation>
    <scope>IDENTIFICATION</scope>
</reference>
<accession>A0A453EC04</accession>
<reference evidence="1" key="5">
    <citation type="journal article" date="2021" name="G3 (Bethesda)">
        <title>Aegilops tauschii genome assembly Aet v5.0 features greater sequence contiguity and improved annotation.</title>
        <authorList>
            <person name="Wang L."/>
            <person name="Zhu T."/>
            <person name="Rodriguez J.C."/>
            <person name="Deal K.R."/>
            <person name="Dubcovsky J."/>
            <person name="McGuire P.E."/>
            <person name="Lux T."/>
            <person name="Spannagl M."/>
            <person name="Mayer K.F.X."/>
            <person name="Baldrich P."/>
            <person name="Meyers B.C."/>
            <person name="Huo N."/>
            <person name="Gu Y.Q."/>
            <person name="Zhou H."/>
            <person name="Devos K.M."/>
            <person name="Bennetzen J.L."/>
            <person name="Unver T."/>
            <person name="Budak H."/>
            <person name="Gulick P.J."/>
            <person name="Galiba G."/>
            <person name="Kalapos B."/>
            <person name="Nelson D.R."/>
            <person name="Li P."/>
            <person name="You F.M."/>
            <person name="Luo M.C."/>
            <person name="Dvorak J."/>
        </authorList>
    </citation>
    <scope>NUCLEOTIDE SEQUENCE [LARGE SCALE GENOMIC DNA]</scope>
    <source>
        <strain evidence="1">cv. AL8/78</strain>
    </source>
</reference>
<dbReference type="Gramene" id="AET3Gv20288500.1">
    <property type="protein sequence ID" value="AET3Gv20288500.1"/>
    <property type="gene ID" value="AET3Gv20288500"/>
</dbReference>
<dbReference type="EnsemblPlants" id="AET3Gv20288500.1">
    <property type="protein sequence ID" value="AET3Gv20288500.1"/>
    <property type="gene ID" value="AET3Gv20288500"/>
</dbReference>
<dbReference type="STRING" id="200361.A0A453EC04"/>
<reference evidence="2" key="1">
    <citation type="journal article" date="2014" name="Science">
        <title>Ancient hybridizations among the ancestral genomes of bread wheat.</title>
        <authorList>
            <consortium name="International Wheat Genome Sequencing Consortium,"/>
            <person name="Marcussen T."/>
            <person name="Sandve S.R."/>
            <person name="Heier L."/>
            <person name="Spannagl M."/>
            <person name="Pfeifer M."/>
            <person name="Jakobsen K.S."/>
            <person name="Wulff B.B."/>
            <person name="Steuernagel B."/>
            <person name="Mayer K.F."/>
            <person name="Olsen O.A."/>
        </authorList>
    </citation>
    <scope>NUCLEOTIDE SEQUENCE [LARGE SCALE GENOMIC DNA]</scope>
    <source>
        <strain evidence="2">cv. AL8/78</strain>
    </source>
</reference>